<evidence type="ECO:0000259" key="2">
    <source>
        <dbReference type="Pfam" id="PF00535"/>
    </source>
</evidence>
<dbReference type="SUPFAM" id="SSF53448">
    <property type="entry name" value="Nucleotide-diphospho-sugar transferases"/>
    <property type="match status" value="1"/>
</dbReference>
<dbReference type="Gene3D" id="3.90.550.10">
    <property type="entry name" value="Spore Coat Polysaccharide Biosynthesis Protein SpsA, Chain A"/>
    <property type="match status" value="1"/>
</dbReference>
<dbReference type="GO" id="GO:0016757">
    <property type="term" value="F:glycosyltransferase activity"/>
    <property type="evidence" value="ECO:0007669"/>
    <property type="project" value="UniProtKB-KW"/>
</dbReference>
<organism evidence="3 4">
    <name type="scientific">Tumidithrix elongata BACA0141</name>
    <dbReference type="NCBI Taxonomy" id="2716417"/>
    <lineage>
        <taxon>Bacteria</taxon>
        <taxon>Bacillati</taxon>
        <taxon>Cyanobacteriota</taxon>
        <taxon>Cyanophyceae</taxon>
        <taxon>Pseudanabaenales</taxon>
        <taxon>Pseudanabaenaceae</taxon>
        <taxon>Tumidithrix</taxon>
        <taxon>Tumidithrix elongata</taxon>
    </lineage>
</organism>
<keyword evidence="4" id="KW-1185">Reference proteome</keyword>
<comment type="caution">
    <text evidence="3">The sequence shown here is derived from an EMBL/GenBank/DDBJ whole genome shotgun (WGS) entry which is preliminary data.</text>
</comment>
<dbReference type="PROSITE" id="PS50005">
    <property type="entry name" value="TPR"/>
    <property type="match status" value="1"/>
</dbReference>
<dbReference type="AlphaFoldDB" id="A0AAW9Q3U4"/>
<feature type="repeat" description="TPR" evidence="1">
    <location>
        <begin position="334"/>
        <end position="367"/>
    </location>
</feature>
<dbReference type="EC" id="2.4.-.-" evidence="3"/>
<keyword evidence="1" id="KW-0802">TPR repeat</keyword>
<dbReference type="Gene3D" id="1.25.40.10">
    <property type="entry name" value="Tetratricopeptide repeat domain"/>
    <property type="match status" value="1"/>
</dbReference>
<dbReference type="CDD" id="cd02511">
    <property type="entry name" value="Beta4Glucosyltransferase"/>
    <property type="match status" value="1"/>
</dbReference>
<evidence type="ECO:0000313" key="4">
    <source>
        <dbReference type="Proteomes" id="UP001333818"/>
    </source>
</evidence>
<accession>A0AAW9Q3U4</accession>
<dbReference type="Pfam" id="PF00535">
    <property type="entry name" value="Glycos_transf_2"/>
    <property type="match status" value="1"/>
</dbReference>
<reference evidence="3" key="1">
    <citation type="submission" date="2024-01" db="EMBL/GenBank/DDBJ databases">
        <title>Bank of Algae and Cyanobacteria of the Azores (BACA) strain genomes.</title>
        <authorList>
            <person name="Luz R."/>
            <person name="Cordeiro R."/>
            <person name="Fonseca A."/>
            <person name="Goncalves V."/>
        </authorList>
    </citation>
    <scope>NUCLEOTIDE SEQUENCE</scope>
    <source>
        <strain evidence="3">BACA0141</strain>
    </source>
</reference>
<gene>
    <name evidence="3" type="ORF">V2H45_20825</name>
</gene>
<dbReference type="InterPro" id="IPR019734">
    <property type="entry name" value="TPR_rpt"/>
</dbReference>
<dbReference type="RefSeq" id="WP_330485630.1">
    <property type="nucleotide sequence ID" value="NZ_JAZBJZ010000117.1"/>
</dbReference>
<evidence type="ECO:0000313" key="3">
    <source>
        <dbReference type="EMBL" id="MEE3719193.1"/>
    </source>
</evidence>
<dbReference type="SUPFAM" id="SSF48452">
    <property type="entry name" value="TPR-like"/>
    <property type="match status" value="1"/>
</dbReference>
<protein>
    <submittedName>
        <fullName evidence="3">Glycosyltransferase</fullName>
        <ecNumber evidence="3">2.4.-.-</ecNumber>
    </submittedName>
</protein>
<keyword evidence="3" id="KW-0328">Glycosyltransferase</keyword>
<dbReference type="EMBL" id="JAZBJZ010000117">
    <property type="protein sequence ID" value="MEE3719193.1"/>
    <property type="molecule type" value="Genomic_DNA"/>
</dbReference>
<dbReference type="InterPro" id="IPR011990">
    <property type="entry name" value="TPR-like_helical_dom_sf"/>
</dbReference>
<sequence length="381" mass="43305">MTTLSLCMIVKNESQNLARCLESVKAFVDEIVIVDTGSTDDTVEIAKSYGAKIDYFPWCHDFAAARNYSLSKATSEWILFLDADEDLVVELSKSLDISPDLIREQITTKLMLNPQISAFLIPLIDINQETLATPQVRLFYNRKDLQFVGRFHEVVNIRDCQAAILGDIHVLHYGYSREAVEQKNVSRNIPLLEQIRQEEGLTLGLLSCLAGMYDTIQKSEKAEDCYREAFERLLPHFLEGSMPDNGSYVPQLLFNLGVKMLAQPEQDFEILNLLCLKGLEWFPRFPPLIYLTGAVLRGMGFALGATAYFERCLNLGCDRTYSQDHPFDRRYMTTYAAYDLGCAYFEAGDRQAAIVAFEQALSFDDLFIPAQERIRELTTLD</sequence>
<dbReference type="PANTHER" id="PTHR43630:SF2">
    <property type="entry name" value="GLYCOSYLTRANSFERASE"/>
    <property type="match status" value="1"/>
</dbReference>
<name>A0AAW9Q3U4_9CYAN</name>
<dbReference type="Proteomes" id="UP001333818">
    <property type="component" value="Unassembled WGS sequence"/>
</dbReference>
<dbReference type="PANTHER" id="PTHR43630">
    <property type="entry name" value="POLY-BETA-1,6-N-ACETYL-D-GLUCOSAMINE SYNTHASE"/>
    <property type="match status" value="1"/>
</dbReference>
<proteinExistence type="predicted"/>
<keyword evidence="3" id="KW-0808">Transferase</keyword>
<feature type="domain" description="Glycosyltransferase 2-like" evidence="2">
    <location>
        <begin position="5"/>
        <end position="85"/>
    </location>
</feature>
<dbReference type="Pfam" id="PF13181">
    <property type="entry name" value="TPR_8"/>
    <property type="match status" value="1"/>
</dbReference>
<evidence type="ECO:0000256" key="1">
    <source>
        <dbReference type="PROSITE-ProRule" id="PRU00339"/>
    </source>
</evidence>
<dbReference type="InterPro" id="IPR001173">
    <property type="entry name" value="Glyco_trans_2-like"/>
</dbReference>
<dbReference type="InterPro" id="IPR029044">
    <property type="entry name" value="Nucleotide-diphossugar_trans"/>
</dbReference>